<dbReference type="AlphaFoldDB" id="A0A7H4LK47"/>
<dbReference type="Gramene" id="TraesSYM2D03G01241310.1">
    <property type="protein sequence ID" value="TraesSYM2D03G01241310.1"/>
    <property type="gene ID" value="TraesSYM2D03G01241310"/>
</dbReference>
<organism evidence="8 9">
    <name type="scientific">Triticum aestivum</name>
    <name type="common">Wheat</name>
    <dbReference type="NCBI Taxonomy" id="4565"/>
    <lineage>
        <taxon>Eukaryota</taxon>
        <taxon>Viridiplantae</taxon>
        <taxon>Streptophyta</taxon>
        <taxon>Embryophyta</taxon>
        <taxon>Tracheophyta</taxon>
        <taxon>Spermatophyta</taxon>
        <taxon>Magnoliopsida</taxon>
        <taxon>Liliopsida</taxon>
        <taxon>Poales</taxon>
        <taxon>Poaceae</taxon>
        <taxon>BOP clade</taxon>
        <taxon>Pooideae</taxon>
        <taxon>Triticodae</taxon>
        <taxon>Triticeae</taxon>
        <taxon>Triticinae</taxon>
        <taxon>Triticum</taxon>
    </lineage>
</organism>
<dbReference type="PANTHER" id="PTHR31719">
    <property type="entry name" value="NAC TRANSCRIPTION FACTOR 56"/>
    <property type="match status" value="1"/>
</dbReference>
<evidence type="ECO:0000256" key="5">
    <source>
        <dbReference type="ARBA" id="ARBA00023242"/>
    </source>
</evidence>
<dbReference type="Gramene" id="TraesNOR2D03G01242090.1">
    <property type="protein sequence ID" value="TraesNOR2D03G01242090.1"/>
    <property type="gene ID" value="TraesNOR2D03G01242090"/>
</dbReference>
<comment type="subcellular location">
    <subcellularLocation>
        <location evidence="1">Nucleus</location>
    </subcellularLocation>
</comment>
<evidence type="ECO:0000313" key="8">
    <source>
        <dbReference type="EMBL" id="SPT18985.1"/>
    </source>
</evidence>
<dbReference type="Gramene" id="TraesLDM2D03G01226750.1">
    <property type="protein sequence ID" value="TraesLDM2D03G01226750.1"/>
    <property type="gene ID" value="TraesLDM2D03G01226750"/>
</dbReference>
<keyword evidence="2" id="KW-0805">Transcription regulation</keyword>
<evidence type="ECO:0000256" key="4">
    <source>
        <dbReference type="ARBA" id="ARBA00023163"/>
    </source>
</evidence>
<keyword evidence="3" id="KW-0238">DNA-binding</keyword>
<evidence type="ECO:0000256" key="6">
    <source>
        <dbReference type="SAM" id="MobiDB-lite"/>
    </source>
</evidence>
<dbReference type="SUPFAM" id="SSF101941">
    <property type="entry name" value="NAC domain"/>
    <property type="match status" value="1"/>
</dbReference>
<feature type="region of interest" description="Disordered" evidence="6">
    <location>
        <begin position="649"/>
        <end position="691"/>
    </location>
</feature>
<evidence type="ECO:0000313" key="9">
    <source>
        <dbReference type="Proteomes" id="UP000280104"/>
    </source>
</evidence>
<feature type="domain" description="NAC" evidence="7">
    <location>
        <begin position="469"/>
        <end position="643"/>
    </location>
</feature>
<dbReference type="Gramene" id="TraesSTA2D03G01214550.1">
    <property type="protein sequence ID" value="TraesSTA2D03G01214550.1"/>
    <property type="gene ID" value="TraesSTA2D03G01214550"/>
</dbReference>
<evidence type="ECO:0000259" key="7">
    <source>
        <dbReference type="PROSITE" id="PS51005"/>
    </source>
</evidence>
<dbReference type="InterPro" id="IPR003441">
    <property type="entry name" value="NAC-dom"/>
</dbReference>
<dbReference type="Proteomes" id="UP000280104">
    <property type="component" value="Chromosome II"/>
</dbReference>
<evidence type="ECO:0000256" key="3">
    <source>
        <dbReference type="ARBA" id="ARBA00023125"/>
    </source>
</evidence>
<dbReference type="Gramene" id="TraesJAG2D03G01232080.1">
    <property type="protein sequence ID" value="TraesJAG2D03G01232080.1"/>
    <property type="gene ID" value="TraesJAG2D03G01232080"/>
</dbReference>
<gene>
    <name evidence="8" type="ORF">CAMPLR22A2D_LOCUS3599</name>
</gene>
<dbReference type="Gramene" id="TraesJUL2D03G01232180.1">
    <property type="protein sequence ID" value="TraesJUL2D03G01232180.1"/>
    <property type="gene ID" value="TraesJUL2D03G01232180"/>
</dbReference>
<evidence type="ECO:0000256" key="1">
    <source>
        <dbReference type="ARBA" id="ARBA00004123"/>
    </source>
</evidence>
<feature type="compositionally biased region" description="Low complexity" evidence="6">
    <location>
        <begin position="433"/>
        <end position="444"/>
    </location>
</feature>
<accession>A0A7H4LK47</accession>
<reference evidence="8 9" key="1">
    <citation type="submission" date="2018-05" db="EMBL/GenBank/DDBJ databases">
        <authorList>
            <person name="Thind KAUR A."/>
        </authorList>
    </citation>
    <scope>NUCLEOTIDE SEQUENCE [LARGE SCALE GENOMIC DNA]</scope>
</reference>
<dbReference type="InterPro" id="IPR036093">
    <property type="entry name" value="NAC_dom_sf"/>
</dbReference>
<dbReference type="PANTHER" id="PTHR31719:SF43">
    <property type="entry name" value="NAC TRANSCRIPTION FACTOR 56"/>
    <property type="match status" value="1"/>
</dbReference>
<dbReference type="Gramene" id="TraesMAC2D03G01223900.1">
    <property type="protein sequence ID" value="TraesMAC2D03G01223900.1"/>
    <property type="gene ID" value="TraesMAC2D03G01223900"/>
</dbReference>
<name>A0A7H4LK47_WHEAT</name>
<dbReference type="EMBL" id="LS480641">
    <property type="protein sequence ID" value="SPT18985.1"/>
    <property type="molecule type" value="Genomic_DNA"/>
</dbReference>
<sequence length="735" mass="81988">MATISSGVPADGRSLVEAFFRTHGRVRWEEGTFGSKGVRAAGRSPAPCRCHQMFLSVGDEENSAAGSRRALCRCHPAMSTLYCRLAMINRLRAYIAGIILTAATPTGPGVYTLARWRHADDIEPSTRETSGDNFHGTLPCVEGTTAGRRRATVDDRWTISERLTDNVVKAELGTSTGIRGPYRLSALECLSMPTLAGLQLCHSFLLHVLNQHCPQRTSTDIRIVCNWDRHVETEFGTSMGTGPEGTSIDFRIIRDLDQLSRWFIVYGGLDFPMGFLEQRNKGSWRGYSSKGVPVEDEDDSHDWRERTFKDSTDEFSDNDPRLDQSSVCSDSHKKAHCSATMTTSTRSAEILLHRPADMPSSSMQAQLGNNNDNDSNDWRAQTFEDSTNQFFGTDKDSYPDQNIVCSDSKIGAHFSATMTISNSNVASSSMHLGGSSNNVTSSTSEQPNSNNDHIETSNEVDKTSTPYWLIPGFTFCPTDEDIVLDYLKPKVLNLALQPYRRRIEELVNIYALDPDDIRLDGHGDKERLGFFFVRKQATAYSLVSKKATAYSLVSKKAAAYSNPCFYTTPVGFWKIRGPPSRVKHDGLTVAFKTSMDFYRGRALHGCKTQWSMFEYKLNADREDLRNLARPWMNSYVVCKVRKRDCRRDAKGGEVEAAPAAPSKAKGLWRRPAPLSGSPRGKPNSRRHIGQMDKIVVPKRDVILLDWKQKEAMGAPELEGDEPGLLLGKRKRPATF</sequence>
<dbReference type="Pfam" id="PF02365">
    <property type="entry name" value="NAM"/>
    <property type="match status" value="1"/>
</dbReference>
<keyword evidence="4" id="KW-0804">Transcription</keyword>
<dbReference type="Gramene" id="TraesLAC2D03G01177350.1">
    <property type="protein sequence ID" value="TraesLAC2D03G01177350.1"/>
    <property type="gene ID" value="TraesLAC2D03G01177350"/>
</dbReference>
<dbReference type="PROSITE" id="PS51005">
    <property type="entry name" value="NAC"/>
    <property type="match status" value="1"/>
</dbReference>
<keyword evidence="5" id="KW-0539">Nucleus</keyword>
<feature type="region of interest" description="Disordered" evidence="6">
    <location>
        <begin position="428"/>
        <end position="460"/>
    </location>
</feature>
<evidence type="ECO:0000256" key="2">
    <source>
        <dbReference type="ARBA" id="ARBA00023015"/>
    </source>
</evidence>
<feature type="region of interest" description="Disordered" evidence="6">
    <location>
        <begin position="712"/>
        <end position="735"/>
    </location>
</feature>
<dbReference type="Gramene" id="TraesARI2D03G01242100.1">
    <property type="protein sequence ID" value="TraesARI2D03G01242100.1"/>
    <property type="gene ID" value="TraesARI2D03G01242100"/>
</dbReference>
<dbReference type="GO" id="GO:0006355">
    <property type="term" value="P:regulation of DNA-templated transcription"/>
    <property type="evidence" value="ECO:0007669"/>
    <property type="project" value="InterPro"/>
</dbReference>
<dbReference type="GO" id="GO:0005634">
    <property type="term" value="C:nucleus"/>
    <property type="evidence" value="ECO:0007669"/>
    <property type="project" value="UniProtKB-SubCell"/>
</dbReference>
<dbReference type="GO" id="GO:0003677">
    <property type="term" value="F:DNA binding"/>
    <property type="evidence" value="ECO:0007669"/>
    <property type="project" value="UniProtKB-KW"/>
</dbReference>
<protein>
    <recommendedName>
        <fullName evidence="7">NAC domain-containing protein</fullName>
    </recommendedName>
</protein>
<proteinExistence type="predicted"/>
<dbReference type="Gene3D" id="2.170.150.80">
    <property type="entry name" value="NAC domain"/>
    <property type="match status" value="1"/>
</dbReference>